<dbReference type="Proteomes" id="UP000236893">
    <property type="component" value="Unassembled WGS sequence"/>
</dbReference>
<dbReference type="Gene3D" id="1.10.10.10">
    <property type="entry name" value="Winged helix-like DNA-binding domain superfamily/Winged helix DNA-binding domain"/>
    <property type="match status" value="1"/>
</dbReference>
<dbReference type="InterPro" id="IPR036390">
    <property type="entry name" value="WH_DNA-bd_sf"/>
</dbReference>
<keyword evidence="1" id="KW-0805">Transcription regulation</keyword>
<name>A0A2S5A1D7_9SPHI</name>
<sequence length="150" mass="17719">MKIEQEILQEKFEDSYQKAIINLIFTNNWLRDLQNEHFKQYDILPQHFNILRIIRGKHPNPVSPGEIKKVMLDKGNDITRLLDKMVVKELIDRKLCEHNRRKMDITITDKGLELLTAIDVPLTIFLDSIKNRFSKHDAEQLSDLLDKLRG</sequence>
<accession>A0A2S5A1D7</accession>
<protein>
    <submittedName>
        <fullName evidence="5">MarR family transcriptional regulator</fullName>
    </submittedName>
</protein>
<dbReference type="SUPFAM" id="SSF46785">
    <property type="entry name" value="Winged helix' DNA-binding domain"/>
    <property type="match status" value="1"/>
</dbReference>
<evidence type="ECO:0000313" key="6">
    <source>
        <dbReference type="Proteomes" id="UP000236893"/>
    </source>
</evidence>
<keyword evidence="2" id="KW-0238">DNA-binding</keyword>
<evidence type="ECO:0000313" key="5">
    <source>
        <dbReference type="EMBL" id="POY36410.1"/>
    </source>
</evidence>
<dbReference type="OrthoDB" id="763883at2"/>
<evidence type="ECO:0000256" key="2">
    <source>
        <dbReference type="ARBA" id="ARBA00023125"/>
    </source>
</evidence>
<evidence type="ECO:0000259" key="4">
    <source>
        <dbReference type="PROSITE" id="PS50995"/>
    </source>
</evidence>
<dbReference type="GO" id="GO:0003700">
    <property type="term" value="F:DNA-binding transcription factor activity"/>
    <property type="evidence" value="ECO:0007669"/>
    <property type="project" value="InterPro"/>
</dbReference>
<organism evidence="5 6">
    <name type="scientific">Solitalea longa</name>
    <dbReference type="NCBI Taxonomy" id="2079460"/>
    <lineage>
        <taxon>Bacteria</taxon>
        <taxon>Pseudomonadati</taxon>
        <taxon>Bacteroidota</taxon>
        <taxon>Sphingobacteriia</taxon>
        <taxon>Sphingobacteriales</taxon>
        <taxon>Sphingobacteriaceae</taxon>
        <taxon>Solitalea</taxon>
    </lineage>
</organism>
<proteinExistence type="predicted"/>
<dbReference type="GO" id="GO:0003677">
    <property type="term" value="F:DNA binding"/>
    <property type="evidence" value="ECO:0007669"/>
    <property type="project" value="UniProtKB-KW"/>
</dbReference>
<reference evidence="5 6" key="1">
    <citation type="submission" date="2018-01" db="EMBL/GenBank/DDBJ databases">
        <authorList>
            <person name="Gaut B.S."/>
            <person name="Morton B.R."/>
            <person name="Clegg M.T."/>
            <person name="Duvall M.R."/>
        </authorList>
    </citation>
    <scope>NUCLEOTIDE SEQUENCE [LARGE SCALE GENOMIC DNA]</scope>
    <source>
        <strain evidence="5 6">HR-AV</strain>
    </source>
</reference>
<dbReference type="InterPro" id="IPR036388">
    <property type="entry name" value="WH-like_DNA-bd_sf"/>
</dbReference>
<feature type="domain" description="HTH marR-type" evidence="4">
    <location>
        <begin position="1"/>
        <end position="150"/>
    </location>
</feature>
<dbReference type="PRINTS" id="PR00598">
    <property type="entry name" value="HTHMARR"/>
</dbReference>
<evidence type="ECO:0000256" key="3">
    <source>
        <dbReference type="ARBA" id="ARBA00023163"/>
    </source>
</evidence>
<gene>
    <name evidence="5" type="ORF">C3K47_11730</name>
</gene>
<dbReference type="PANTHER" id="PTHR42756:SF1">
    <property type="entry name" value="TRANSCRIPTIONAL REPRESSOR OF EMRAB OPERON"/>
    <property type="match status" value="1"/>
</dbReference>
<dbReference type="EMBL" id="PQVF01000007">
    <property type="protein sequence ID" value="POY36410.1"/>
    <property type="molecule type" value="Genomic_DNA"/>
</dbReference>
<evidence type="ECO:0000256" key="1">
    <source>
        <dbReference type="ARBA" id="ARBA00023015"/>
    </source>
</evidence>
<dbReference type="RefSeq" id="WP_103789327.1">
    <property type="nucleotide sequence ID" value="NZ_PQVF01000007.1"/>
</dbReference>
<comment type="caution">
    <text evidence="5">The sequence shown here is derived from an EMBL/GenBank/DDBJ whole genome shotgun (WGS) entry which is preliminary data.</text>
</comment>
<keyword evidence="6" id="KW-1185">Reference proteome</keyword>
<dbReference type="AlphaFoldDB" id="A0A2S5A1D7"/>
<dbReference type="InterPro" id="IPR000835">
    <property type="entry name" value="HTH_MarR-typ"/>
</dbReference>
<keyword evidence="3" id="KW-0804">Transcription</keyword>
<dbReference type="SMART" id="SM00347">
    <property type="entry name" value="HTH_MARR"/>
    <property type="match status" value="1"/>
</dbReference>
<dbReference type="PANTHER" id="PTHR42756">
    <property type="entry name" value="TRANSCRIPTIONAL REGULATOR, MARR"/>
    <property type="match status" value="1"/>
</dbReference>
<dbReference type="PROSITE" id="PS50995">
    <property type="entry name" value="HTH_MARR_2"/>
    <property type="match status" value="1"/>
</dbReference>